<dbReference type="PANTHER" id="PTHR30388:SF6">
    <property type="entry name" value="XANTHINE DEHYDROGENASE SUBUNIT A-RELATED"/>
    <property type="match status" value="1"/>
</dbReference>
<dbReference type="Proteomes" id="UP000189761">
    <property type="component" value="Unassembled WGS sequence"/>
</dbReference>
<evidence type="ECO:0000259" key="1">
    <source>
        <dbReference type="Pfam" id="PF02625"/>
    </source>
</evidence>
<proteinExistence type="predicted"/>
<organism evidence="3 4">
    <name type="scientific">Heyndrickxia oleronia</name>
    <dbReference type="NCBI Taxonomy" id="38875"/>
    <lineage>
        <taxon>Bacteria</taxon>
        <taxon>Bacillati</taxon>
        <taxon>Bacillota</taxon>
        <taxon>Bacilli</taxon>
        <taxon>Bacillales</taxon>
        <taxon>Bacillaceae</taxon>
        <taxon>Heyndrickxia</taxon>
    </lineage>
</organism>
<dbReference type="AlphaFoldDB" id="A0A8E2ICP2"/>
<dbReference type="RefSeq" id="WP_169846863.1">
    <property type="nucleotide sequence ID" value="NZ_CP065424.1"/>
</dbReference>
<accession>A0A8E2ICP2</accession>
<dbReference type="PANTHER" id="PTHR30388">
    <property type="entry name" value="ALDEHYDE OXIDOREDUCTASE MOLYBDENUM COFACTOR ASSEMBLY PROTEIN"/>
    <property type="match status" value="1"/>
</dbReference>
<feature type="domain" description="XdhC- CoxI" evidence="1">
    <location>
        <begin position="16"/>
        <end position="78"/>
    </location>
</feature>
<evidence type="ECO:0000313" key="3">
    <source>
        <dbReference type="EMBL" id="OOP70065.1"/>
    </source>
</evidence>
<comment type="caution">
    <text evidence="3">The sequence shown here is derived from an EMBL/GenBank/DDBJ whole genome shotgun (WGS) entry which is preliminary data.</text>
</comment>
<evidence type="ECO:0008006" key="5">
    <source>
        <dbReference type="Google" id="ProtNLM"/>
    </source>
</evidence>
<dbReference type="InterPro" id="IPR027051">
    <property type="entry name" value="XdhC_Rossmann_dom"/>
</dbReference>
<name>A0A8E2ICP2_9BACI</name>
<evidence type="ECO:0000259" key="2">
    <source>
        <dbReference type="Pfam" id="PF13478"/>
    </source>
</evidence>
<dbReference type="Pfam" id="PF13478">
    <property type="entry name" value="XdhC_C"/>
    <property type="match status" value="1"/>
</dbReference>
<dbReference type="InterPro" id="IPR052698">
    <property type="entry name" value="MoCofactor_Util/Proc"/>
</dbReference>
<reference evidence="3 4" key="1">
    <citation type="submission" date="2017-01" db="EMBL/GenBank/DDBJ databases">
        <title>Draft genome sequence of Bacillus oleronius.</title>
        <authorList>
            <person name="Allam M."/>
        </authorList>
    </citation>
    <scope>NUCLEOTIDE SEQUENCE [LARGE SCALE GENOMIC DNA]</scope>
    <source>
        <strain evidence="3 4">DSM 9356</strain>
    </source>
</reference>
<feature type="domain" description="XdhC Rossmann" evidence="2">
    <location>
        <begin position="188"/>
        <end position="323"/>
    </location>
</feature>
<protein>
    <recommendedName>
        <fullName evidence="5">Xanthine dehydrogenase</fullName>
    </recommendedName>
</protein>
<dbReference type="Pfam" id="PF02625">
    <property type="entry name" value="XdhC_CoxI"/>
    <property type="match status" value="1"/>
</dbReference>
<sequence>MEDILPILLKLPFLKESSVLATIIHVEGSSYKKEGSCMLIEENGEQIGMLSAGCLEEDVKCHVKQVWKQGESKLLIYDLRGESDLIWGQGAGCNGIVHILLEPLKEPLRNDLMQVKYFLDKGQSVIHLKRFDKDFNLLSNSYIPQDGAAFGDLSYLTDLPVFPNKSGLFYTEGLLPIFSHHYMPRPRVIVFGAGFDARPLENFAAQVGFEVIICDWRSHYCNKVNFPFASSLIVCFPREIDEKLDIKNGDFVVLMTHDFQKDKELLSILIDKNLSYLGILGPKERTKRLLNQNDIPDWISSPVGISIGSKGAEEIAISIVAEMIKALRNPRRFNE</sequence>
<gene>
    <name evidence="3" type="ORF">BWZ43_01830</name>
</gene>
<dbReference type="EMBL" id="MTLA01000018">
    <property type="protein sequence ID" value="OOP70065.1"/>
    <property type="molecule type" value="Genomic_DNA"/>
</dbReference>
<keyword evidence="4" id="KW-1185">Reference proteome</keyword>
<dbReference type="InterPro" id="IPR003777">
    <property type="entry name" value="XdhC_CoxI"/>
</dbReference>
<evidence type="ECO:0000313" key="4">
    <source>
        <dbReference type="Proteomes" id="UP000189761"/>
    </source>
</evidence>
<dbReference type="Gene3D" id="3.40.50.720">
    <property type="entry name" value="NAD(P)-binding Rossmann-like Domain"/>
    <property type="match status" value="1"/>
</dbReference>